<dbReference type="STRING" id="1121001.SAMN02745857_03608"/>
<name>A0A1W1XYW3_9NEIS</name>
<reference evidence="2 3" key="1">
    <citation type="submission" date="2017-04" db="EMBL/GenBank/DDBJ databases">
        <authorList>
            <person name="Afonso C.L."/>
            <person name="Miller P.J."/>
            <person name="Scott M.A."/>
            <person name="Spackman E."/>
            <person name="Goraichik I."/>
            <person name="Dimitrov K.M."/>
            <person name="Suarez D.L."/>
            <person name="Swayne D.E."/>
        </authorList>
    </citation>
    <scope>NUCLEOTIDE SEQUENCE [LARGE SCALE GENOMIC DNA]</scope>
    <source>
        <strain evidence="2 3">DSM 23236</strain>
    </source>
</reference>
<proteinExistence type="predicted"/>
<dbReference type="InterPro" id="IPR009671">
    <property type="entry name" value="RraB_dom"/>
</dbReference>
<accession>A0A1W1XYW3</accession>
<dbReference type="Pfam" id="PF06877">
    <property type="entry name" value="RraB"/>
    <property type="match status" value="1"/>
</dbReference>
<sequence length="116" mass="13103">MSQNVDPTRNADLWAVWLKLGLDSSQPFAVDFRFYAVNQRDAERLEARLRELGAAVEKKSERTLIIFKGWVVKATLHRLWTLAELDAQCLSYTALATEHELRFEGCGALVQPVAAV</sequence>
<dbReference type="SUPFAM" id="SSF89946">
    <property type="entry name" value="Hypothetical protein VC0424"/>
    <property type="match status" value="1"/>
</dbReference>
<dbReference type="OrthoDB" id="9930660at2"/>
<organism evidence="2 3">
    <name type="scientific">Andreprevotia lacus DSM 23236</name>
    <dbReference type="NCBI Taxonomy" id="1121001"/>
    <lineage>
        <taxon>Bacteria</taxon>
        <taxon>Pseudomonadati</taxon>
        <taxon>Pseudomonadota</taxon>
        <taxon>Betaproteobacteria</taxon>
        <taxon>Neisseriales</taxon>
        <taxon>Chitinibacteraceae</taxon>
        <taxon>Andreprevotia</taxon>
    </lineage>
</organism>
<keyword evidence="3" id="KW-1185">Reference proteome</keyword>
<dbReference type="RefSeq" id="WP_084092552.1">
    <property type="nucleotide sequence ID" value="NZ_FWXD01000029.1"/>
</dbReference>
<feature type="domain" description="Regulator of ribonuclease activity B" evidence="1">
    <location>
        <begin position="19"/>
        <end position="106"/>
    </location>
</feature>
<evidence type="ECO:0000313" key="3">
    <source>
        <dbReference type="Proteomes" id="UP000192761"/>
    </source>
</evidence>
<dbReference type="InterPro" id="IPR036701">
    <property type="entry name" value="RraB-like_sf"/>
</dbReference>
<protein>
    <submittedName>
        <fullName evidence="2">Regulator of ribonuclease activity B</fullName>
    </submittedName>
</protein>
<evidence type="ECO:0000259" key="1">
    <source>
        <dbReference type="Pfam" id="PF06877"/>
    </source>
</evidence>
<evidence type="ECO:0000313" key="2">
    <source>
        <dbReference type="EMBL" id="SMC29106.1"/>
    </source>
</evidence>
<dbReference type="Gene3D" id="3.30.70.970">
    <property type="entry name" value="RraB-like"/>
    <property type="match status" value="1"/>
</dbReference>
<dbReference type="EMBL" id="FWXD01000029">
    <property type="protein sequence ID" value="SMC29106.1"/>
    <property type="molecule type" value="Genomic_DNA"/>
</dbReference>
<gene>
    <name evidence="2" type="ORF">SAMN02745857_03608</name>
</gene>
<dbReference type="AlphaFoldDB" id="A0A1W1XYW3"/>
<dbReference type="Proteomes" id="UP000192761">
    <property type="component" value="Unassembled WGS sequence"/>
</dbReference>